<reference evidence="1 2" key="1">
    <citation type="submission" date="2024-02" db="EMBL/GenBank/DDBJ databases">
        <title>A draft genome for the cacao thread blight pathogen Marasmius crinis-equi.</title>
        <authorList>
            <person name="Cohen S.P."/>
            <person name="Baruah I.K."/>
            <person name="Amoako-Attah I."/>
            <person name="Bukari Y."/>
            <person name="Meinhardt L.W."/>
            <person name="Bailey B.A."/>
        </authorList>
    </citation>
    <scope>NUCLEOTIDE SEQUENCE [LARGE SCALE GENOMIC DNA]</scope>
    <source>
        <strain evidence="1 2">GH-76</strain>
    </source>
</reference>
<keyword evidence="2" id="KW-1185">Reference proteome</keyword>
<organism evidence="1 2">
    <name type="scientific">Marasmius crinis-equi</name>
    <dbReference type="NCBI Taxonomy" id="585013"/>
    <lineage>
        <taxon>Eukaryota</taxon>
        <taxon>Fungi</taxon>
        <taxon>Dikarya</taxon>
        <taxon>Basidiomycota</taxon>
        <taxon>Agaricomycotina</taxon>
        <taxon>Agaricomycetes</taxon>
        <taxon>Agaricomycetidae</taxon>
        <taxon>Agaricales</taxon>
        <taxon>Marasmiineae</taxon>
        <taxon>Marasmiaceae</taxon>
        <taxon>Marasmius</taxon>
    </lineage>
</organism>
<evidence type="ECO:0000313" key="2">
    <source>
        <dbReference type="Proteomes" id="UP001465976"/>
    </source>
</evidence>
<accession>A0ABR3FRJ9</accession>
<dbReference type="Proteomes" id="UP001465976">
    <property type="component" value="Unassembled WGS sequence"/>
</dbReference>
<proteinExistence type="predicted"/>
<comment type="caution">
    <text evidence="1">The sequence shown here is derived from an EMBL/GenBank/DDBJ whole genome shotgun (WGS) entry which is preliminary data.</text>
</comment>
<gene>
    <name evidence="1" type="ORF">V5O48_003897</name>
</gene>
<evidence type="ECO:0008006" key="3">
    <source>
        <dbReference type="Google" id="ProtNLM"/>
    </source>
</evidence>
<protein>
    <recommendedName>
        <fullName evidence="3">F-box domain-containing protein</fullName>
    </recommendedName>
</protein>
<sequence>MTPPGNCARPTPPLSEQELLRLLRLPSAVNAGMRPDASQYLKEADKELEAHQSHIEDIFDEQAAIRRNVSRYISLNAPIRRMPSEILHHVFVLAAAGWNIFGVGVAEEHPSIMGESVWKSTAFTLSRVCSRWREIAITTPQIWSSIAIRVCKRASEPTRLCILRSGNQPLLIYIEDYMLDRHTESIDYLLQTRNRLAYIDVENAGPRIPVGLGQHALLPALRSAVYCGWPEQASLLQRHLAGSQTLDSLTLGFPNGRILPYKDSLPLHRLRNLTARHWGSQAILKLAEALRACHNLESLTCRSSSEAIVGEIIHWEDADTYGPLINRPPPVTCAALTSLSIILYDRFGIYTQLNDLVSCLTLPSLTHLSIRGGCRPDVDTFAGTWPRVELESFISRSQCSLRTLVLEEMPLVDSEVLALLHFIPTLEDLTIHELWTYPYTNLPESLLLLEPQTRVQTVTRELMKGLHSNECTPDQPVVPNLRRLRLKVRSHFDAGKMFVDMVKSRWCAPSSRLREVELDIQDIILDARTYEPLKRLDEEGMMVSVLGLGQRVV</sequence>
<dbReference type="InterPro" id="IPR032675">
    <property type="entry name" value="LRR_dom_sf"/>
</dbReference>
<dbReference type="EMBL" id="JBAHYK010000120">
    <property type="protein sequence ID" value="KAL0578079.1"/>
    <property type="molecule type" value="Genomic_DNA"/>
</dbReference>
<dbReference type="Gene3D" id="3.80.10.10">
    <property type="entry name" value="Ribonuclease Inhibitor"/>
    <property type="match status" value="1"/>
</dbReference>
<evidence type="ECO:0000313" key="1">
    <source>
        <dbReference type="EMBL" id="KAL0578079.1"/>
    </source>
</evidence>
<name>A0ABR3FRJ9_9AGAR</name>
<dbReference type="Gene3D" id="1.20.1280.50">
    <property type="match status" value="1"/>
</dbReference>